<protein>
    <submittedName>
        <fullName evidence="1">Uncharacterized protein</fullName>
    </submittedName>
</protein>
<sequence>MNYLDPTNKLLIFISWWVNYPPFFKGNLKKTKKKKTRDVFLSFTFYLPPSHFSGNHSLSTTQTQILTFFTFNFSDFSSFCVFLLDIEKILK</sequence>
<dbReference type="Gramene" id="rna7185">
    <property type="protein sequence ID" value="RHN71572.1"/>
    <property type="gene ID" value="gene7185"/>
</dbReference>
<gene>
    <name evidence="1" type="ORF">MtrunA17_Chr2g0278301</name>
</gene>
<name>A0A396J2G8_MEDTR</name>
<proteinExistence type="predicted"/>
<dbReference type="EMBL" id="PSQE01000002">
    <property type="protein sequence ID" value="RHN71572.1"/>
    <property type="molecule type" value="Genomic_DNA"/>
</dbReference>
<accession>A0A396J2G8</accession>
<comment type="caution">
    <text evidence="1">The sequence shown here is derived from an EMBL/GenBank/DDBJ whole genome shotgun (WGS) entry which is preliminary data.</text>
</comment>
<reference evidence="1" key="1">
    <citation type="journal article" date="2018" name="Nat. Plants">
        <title>Whole-genome landscape of Medicago truncatula symbiotic genes.</title>
        <authorList>
            <person name="Pecrix Y."/>
            <person name="Gamas P."/>
            <person name="Carrere S."/>
        </authorList>
    </citation>
    <scope>NUCLEOTIDE SEQUENCE</scope>
    <source>
        <tissue evidence="1">Leaves</tissue>
    </source>
</reference>
<organism evidence="1">
    <name type="scientific">Medicago truncatula</name>
    <name type="common">Barrel medic</name>
    <name type="synonym">Medicago tribuloides</name>
    <dbReference type="NCBI Taxonomy" id="3880"/>
    <lineage>
        <taxon>Eukaryota</taxon>
        <taxon>Viridiplantae</taxon>
        <taxon>Streptophyta</taxon>
        <taxon>Embryophyta</taxon>
        <taxon>Tracheophyta</taxon>
        <taxon>Spermatophyta</taxon>
        <taxon>Magnoliopsida</taxon>
        <taxon>eudicotyledons</taxon>
        <taxon>Gunneridae</taxon>
        <taxon>Pentapetalae</taxon>
        <taxon>rosids</taxon>
        <taxon>fabids</taxon>
        <taxon>Fabales</taxon>
        <taxon>Fabaceae</taxon>
        <taxon>Papilionoideae</taxon>
        <taxon>50 kb inversion clade</taxon>
        <taxon>NPAAA clade</taxon>
        <taxon>Hologalegina</taxon>
        <taxon>IRL clade</taxon>
        <taxon>Trifolieae</taxon>
        <taxon>Medicago</taxon>
    </lineage>
</organism>
<dbReference type="AlphaFoldDB" id="A0A396J2G8"/>
<evidence type="ECO:0000313" key="1">
    <source>
        <dbReference type="EMBL" id="RHN71572.1"/>
    </source>
</evidence>
<dbReference type="Proteomes" id="UP000265566">
    <property type="component" value="Chromosome 2"/>
</dbReference>